<protein>
    <submittedName>
        <fullName evidence="2">Uncharacterized protein</fullName>
    </submittedName>
</protein>
<reference evidence="2" key="1">
    <citation type="journal article" date="2020" name="New Phytol.">
        <title>Comparative genomics reveals dynamic genome evolution in host specialist ectomycorrhizal fungi.</title>
        <authorList>
            <person name="Lofgren L.A."/>
            <person name="Nguyen N.H."/>
            <person name="Vilgalys R."/>
            <person name="Ruytinx J."/>
            <person name="Liao H.L."/>
            <person name="Branco S."/>
            <person name="Kuo A."/>
            <person name="LaButti K."/>
            <person name="Lipzen A."/>
            <person name="Andreopoulos W."/>
            <person name="Pangilinan J."/>
            <person name="Riley R."/>
            <person name="Hundley H."/>
            <person name="Na H."/>
            <person name="Barry K."/>
            <person name="Grigoriev I.V."/>
            <person name="Stajich J.E."/>
            <person name="Kennedy P.G."/>
        </authorList>
    </citation>
    <scope>NUCLEOTIDE SEQUENCE</scope>
    <source>
        <strain evidence="2">FC203</strain>
    </source>
</reference>
<feature type="region of interest" description="Disordered" evidence="1">
    <location>
        <begin position="104"/>
        <end position="188"/>
    </location>
</feature>
<sequence length="188" mass="19516">MNPQADAEAYYLSPPCPQTQECPLIRDTARSTSGLQCIVHAKMPHPSPLLRQCTKSAPAPVKSILTRHDSGISLATTTKTSLRKKWSAPSVKFVEAPTVYHSHHAYSPIPSPPHSPLATPSGQRKSKPSRCFDSSFTSSPIATPSPALDAALPTPSLTAPSPAPDAASPASSLAAPSPAPDAASPAPS</sequence>
<dbReference type="AlphaFoldDB" id="A0AAD4HEF1"/>
<keyword evidence="3" id="KW-1185">Reference proteome</keyword>
<evidence type="ECO:0000313" key="2">
    <source>
        <dbReference type="EMBL" id="KAG1893141.1"/>
    </source>
</evidence>
<comment type="caution">
    <text evidence="2">The sequence shown here is derived from an EMBL/GenBank/DDBJ whole genome shotgun (WGS) entry which is preliminary data.</text>
</comment>
<name>A0AAD4HEF1_9AGAM</name>
<evidence type="ECO:0000256" key="1">
    <source>
        <dbReference type="SAM" id="MobiDB-lite"/>
    </source>
</evidence>
<dbReference type="EMBL" id="JABBWK010000107">
    <property type="protein sequence ID" value="KAG1893141.1"/>
    <property type="molecule type" value="Genomic_DNA"/>
</dbReference>
<feature type="compositionally biased region" description="Polar residues" evidence="1">
    <location>
        <begin position="132"/>
        <end position="141"/>
    </location>
</feature>
<dbReference type="RefSeq" id="XP_041218717.1">
    <property type="nucleotide sequence ID" value="XM_041368358.1"/>
</dbReference>
<organism evidence="2 3">
    <name type="scientific">Suillus fuscotomentosus</name>
    <dbReference type="NCBI Taxonomy" id="1912939"/>
    <lineage>
        <taxon>Eukaryota</taxon>
        <taxon>Fungi</taxon>
        <taxon>Dikarya</taxon>
        <taxon>Basidiomycota</taxon>
        <taxon>Agaricomycotina</taxon>
        <taxon>Agaricomycetes</taxon>
        <taxon>Agaricomycetidae</taxon>
        <taxon>Boletales</taxon>
        <taxon>Suillineae</taxon>
        <taxon>Suillaceae</taxon>
        <taxon>Suillus</taxon>
    </lineage>
</organism>
<evidence type="ECO:0000313" key="3">
    <source>
        <dbReference type="Proteomes" id="UP001195769"/>
    </source>
</evidence>
<gene>
    <name evidence="2" type="ORF">F5891DRAFT_1196766</name>
</gene>
<dbReference type="Proteomes" id="UP001195769">
    <property type="component" value="Unassembled WGS sequence"/>
</dbReference>
<accession>A0AAD4HEF1</accession>
<dbReference type="GeneID" id="64662656"/>
<proteinExistence type="predicted"/>
<feature type="compositionally biased region" description="Low complexity" evidence="1">
    <location>
        <begin position="142"/>
        <end position="188"/>
    </location>
</feature>